<dbReference type="RefSeq" id="WP_347611618.1">
    <property type="nucleotide sequence ID" value="NZ_JBDPZC010000008.1"/>
</dbReference>
<name>A0ABV0GHM9_9BURK</name>
<comment type="caution">
    <text evidence="1">The sequence shown here is derived from an EMBL/GenBank/DDBJ whole genome shotgun (WGS) entry which is preliminary data.</text>
</comment>
<gene>
    <name evidence="1" type="ORF">ABDJ40_17300</name>
</gene>
<sequence length="170" mass="18362">MTEATAPTAPPKGRRWATITAIRTRTMVVSVCALAATLWQGYAIQKHNRLMVQPILDTELNTELDGSWTLLVQNSGLGPARVTRADIQVDGKPQPSTAAAARALGLDPACMGSGSLVHFYRVNQRQMVLSSAGPGCTLKPDALETLLKRLSITLHYESLYGDAAVHQLLR</sequence>
<reference evidence="1 2" key="1">
    <citation type="submission" date="2024-05" db="EMBL/GenBank/DDBJ databases">
        <title>Roseateles sp. 2.12 16S ribosomal RNA gene Genome sequencing and assembly.</title>
        <authorList>
            <person name="Woo H."/>
        </authorList>
    </citation>
    <scope>NUCLEOTIDE SEQUENCE [LARGE SCALE GENOMIC DNA]</scope>
    <source>
        <strain evidence="1 2">2.12</strain>
    </source>
</reference>
<evidence type="ECO:0000313" key="1">
    <source>
        <dbReference type="EMBL" id="MEO3714527.1"/>
    </source>
</evidence>
<organism evidence="1 2">
    <name type="scientific">Roseateles flavus</name>
    <dbReference type="NCBI Taxonomy" id="3149041"/>
    <lineage>
        <taxon>Bacteria</taxon>
        <taxon>Pseudomonadati</taxon>
        <taxon>Pseudomonadota</taxon>
        <taxon>Betaproteobacteria</taxon>
        <taxon>Burkholderiales</taxon>
        <taxon>Sphaerotilaceae</taxon>
        <taxon>Roseateles</taxon>
    </lineage>
</organism>
<evidence type="ECO:0000313" key="2">
    <source>
        <dbReference type="Proteomes" id="UP001462640"/>
    </source>
</evidence>
<keyword evidence="2" id="KW-1185">Reference proteome</keyword>
<evidence type="ECO:0008006" key="3">
    <source>
        <dbReference type="Google" id="ProtNLM"/>
    </source>
</evidence>
<dbReference type="Proteomes" id="UP001462640">
    <property type="component" value="Unassembled WGS sequence"/>
</dbReference>
<dbReference type="EMBL" id="JBDPZC010000008">
    <property type="protein sequence ID" value="MEO3714527.1"/>
    <property type="molecule type" value="Genomic_DNA"/>
</dbReference>
<accession>A0ABV0GHM9</accession>
<proteinExistence type="predicted"/>
<protein>
    <recommendedName>
        <fullName evidence="3">Lipocalin-like domain-containing protein</fullName>
    </recommendedName>
</protein>